<accession>A0A0E9S4T0</accession>
<proteinExistence type="predicted"/>
<protein>
    <submittedName>
        <fullName evidence="1">Uncharacterized protein</fullName>
    </submittedName>
</protein>
<sequence length="19" mass="2119">MTGLHFSILLALVNLNMKC</sequence>
<dbReference type="AlphaFoldDB" id="A0A0E9S4T0"/>
<organism evidence="1">
    <name type="scientific">Anguilla anguilla</name>
    <name type="common">European freshwater eel</name>
    <name type="synonym">Muraena anguilla</name>
    <dbReference type="NCBI Taxonomy" id="7936"/>
    <lineage>
        <taxon>Eukaryota</taxon>
        <taxon>Metazoa</taxon>
        <taxon>Chordata</taxon>
        <taxon>Craniata</taxon>
        <taxon>Vertebrata</taxon>
        <taxon>Euteleostomi</taxon>
        <taxon>Actinopterygii</taxon>
        <taxon>Neopterygii</taxon>
        <taxon>Teleostei</taxon>
        <taxon>Anguilliformes</taxon>
        <taxon>Anguillidae</taxon>
        <taxon>Anguilla</taxon>
    </lineage>
</organism>
<reference evidence="1" key="2">
    <citation type="journal article" date="2015" name="Fish Shellfish Immunol.">
        <title>Early steps in the European eel (Anguilla anguilla)-Vibrio vulnificus interaction in the gills: Role of the RtxA13 toxin.</title>
        <authorList>
            <person name="Callol A."/>
            <person name="Pajuelo D."/>
            <person name="Ebbesson L."/>
            <person name="Teles M."/>
            <person name="MacKenzie S."/>
            <person name="Amaro C."/>
        </authorList>
    </citation>
    <scope>NUCLEOTIDE SEQUENCE</scope>
</reference>
<name>A0A0E9S4T0_ANGAN</name>
<reference evidence="1" key="1">
    <citation type="submission" date="2014-11" db="EMBL/GenBank/DDBJ databases">
        <authorList>
            <person name="Amaro Gonzalez C."/>
        </authorList>
    </citation>
    <scope>NUCLEOTIDE SEQUENCE</scope>
</reference>
<dbReference type="EMBL" id="GBXM01072316">
    <property type="protein sequence ID" value="JAH36261.1"/>
    <property type="molecule type" value="Transcribed_RNA"/>
</dbReference>
<evidence type="ECO:0000313" key="1">
    <source>
        <dbReference type="EMBL" id="JAH36261.1"/>
    </source>
</evidence>